<dbReference type="Pfam" id="PF01610">
    <property type="entry name" value="DDE_Tnp_ISL3"/>
    <property type="match status" value="1"/>
</dbReference>
<organism evidence="3 4">
    <name type="scientific">Lactiplantibacillus paraplantarum</name>
    <dbReference type="NCBI Taxonomy" id="60520"/>
    <lineage>
        <taxon>Bacteria</taxon>
        <taxon>Bacillati</taxon>
        <taxon>Bacillota</taxon>
        <taxon>Bacilli</taxon>
        <taxon>Lactobacillales</taxon>
        <taxon>Lactobacillaceae</taxon>
        <taxon>Lactiplantibacillus</taxon>
    </lineage>
</organism>
<evidence type="ECO:0000313" key="3">
    <source>
        <dbReference type="EMBL" id="TBX30415.1"/>
    </source>
</evidence>
<dbReference type="NCBIfam" id="NF033550">
    <property type="entry name" value="transpos_ISL3"/>
    <property type="match status" value="1"/>
</dbReference>
<sequence>MISDSPKKGPLEAQAVLDYRPKACLKCGVVNRKTIIRYGWRQVQVKLLRSSERDVILHLKKRNFKCKACQSYFLAATTLTQRHHTISNNVRFTCLEKLSEPVTMTHVAQELNVSNSTVVSVLKTYERDLLTHYDWLPSVICMDEIKSTKDANGSMSFVFMDGKTHQFIDILESRTLVSLEKYFKRYTKAARMSVKVIVTDMNYTYPELVSVFPKAIIVTDRFHVVKSAVVGFNQTRIRVMKQFATSNVKYKALKRYWKLLLKPNEKLDIKNYQHYSFIPGLHTQNQVVEELLDFDPELRRAYEALHTLRSAIKYRDIPRLRQVLDPSNQFSEEIEKHFVRLRDSQASIENALKYQYSNGPLEGTNNKIKVLKHTAYGFGNFNNFRLRIHLMFKLKKGA</sequence>
<dbReference type="AlphaFoldDB" id="A0A4Q9XX64"/>
<comment type="caution">
    <text evidence="3">The sequence shown here is derived from an EMBL/GenBank/DDBJ whole genome shotgun (WGS) entry which is preliminary data.</text>
</comment>
<reference evidence="3 4" key="1">
    <citation type="submission" date="2019-01" db="EMBL/GenBank/DDBJ databases">
        <title>Draft genome sequence of Lactobacillus paraplantarum OSY-TC318, a Producer of the novel lantibiotic Paraplantaracin TC318.</title>
        <authorList>
            <person name="Hussein W.E."/>
            <person name="Huang E."/>
            <person name="Yousef A.E."/>
        </authorList>
    </citation>
    <scope>NUCLEOTIDE SEQUENCE [LARGE SCALE GENOMIC DNA]</scope>
    <source>
        <strain evidence="3 4">OSY-TC318</strain>
    </source>
</reference>
<gene>
    <name evidence="3" type="ORF">EUZ87_17505</name>
</gene>
<name>A0A4Q9XX64_9LACO</name>
<proteinExistence type="predicted"/>
<protein>
    <submittedName>
        <fullName evidence="3">ISL3 family transposase</fullName>
    </submittedName>
</protein>
<evidence type="ECO:0000259" key="2">
    <source>
        <dbReference type="Pfam" id="PF14690"/>
    </source>
</evidence>
<dbReference type="InterPro" id="IPR047951">
    <property type="entry name" value="Transpos_ISL3"/>
</dbReference>
<dbReference type="PANTHER" id="PTHR33498:SF1">
    <property type="entry name" value="TRANSPOSASE FOR INSERTION SEQUENCE ELEMENT IS1557"/>
    <property type="match status" value="1"/>
</dbReference>
<accession>A0A4Q9XX64</accession>
<evidence type="ECO:0000313" key="4">
    <source>
        <dbReference type="Proteomes" id="UP000292648"/>
    </source>
</evidence>
<dbReference type="InterPro" id="IPR002560">
    <property type="entry name" value="Transposase_DDE"/>
</dbReference>
<feature type="domain" description="Transposase IS204/IS1001/IS1096/IS1165 DDE" evidence="1">
    <location>
        <begin position="140"/>
        <end position="388"/>
    </location>
</feature>
<dbReference type="Pfam" id="PF14690">
    <property type="entry name" value="Zn_ribbon_ISL3"/>
    <property type="match status" value="1"/>
</dbReference>
<dbReference type="EMBL" id="SEHH01000295">
    <property type="protein sequence ID" value="TBX30415.1"/>
    <property type="molecule type" value="Genomic_DNA"/>
</dbReference>
<evidence type="ECO:0000259" key="1">
    <source>
        <dbReference type="Pfam" id="PF01610"/>
    </source>
</evidence>
<dbReference type="InterPro" id="IPR029261">
    <property type="entry name" value="Transposase_Znf"/>
</dbReference>
<dbReference type="PANTHER" id="PTHR33498">
    <property type="entry name" value="TRANSPOSASE FOR INSERTION SEQUENCE ELEMENT IS1557"/>
    <property type="match status" value="1"/>
</dbReference>
<dbReference type="Proteomes" id="UP000292648">
    <property type="component" value="Unassembled WGS sequence"/>
</dbReference>
<feature type="domain" description="Transposase IS204/IS1001/IS1096/IS1165 zinc-finger" evidence="2">
    <location>
        <begin position="21"/>
        <end position="69"/>
    </location>
</feature>